<protein>
    <submittedName>
        <fullName evidence="8">Na(+) H(+) antiporter subunit A</fullName>
    </submittedName>
</protein>
<dbReference type="InterPro" id="IPR001750">
    <property type="entry name" value="ND/Mrp_TM"/>
</dbReference>
<feature type="transmembrane region" description="Helical" evidence="5">
    <location>
        <begin position="317"/>
        <end position="335"/>
    </location>
</feature>
<feature type="transmembrane region" description="Helical" evidence="5">
    <location>
        <begin position="112"/>
        <end position="131"/>
    </location>
</feature>
<feature type="transmembrane region" description="Helical" evidence="5">
    <location>
        <begin position="6"/>
        <end position="25"/>
    </location>
</feature>
<feature type="domain" description="NADH:quinone oxidoreductase/Mrp antiporter transmembrane" evidence="6">
    <location>
        <begin position="131"/>
        <end position="422"/>
    </location>
</feature>
<feature type="transmembrane region" description="Helical" evidence="5">
    <location>
        <begin position="37"/>
        <end position="55"/>
    </location>
</feature>
<feature type="transmembrane region" description="Helical" evidence="5">
    <location>
        <begin position="137"/>
        <end position="155"/>
    </location>
</feature>
<feature type="domain" description="NADH-Ubiquinone oxidoreductase (complex I) chain 5 N-terminal" evidence="7">
    <location>
        <begin position="71"/>
        <end position="115"/>
    </location>
</feature>
<dbReference type="AlphaFoldDB" id="A0A3B1DF19"/>
<feature type="transmembrane region" description="Helical" evidence="5">
    <location>
        <begin position="379"/>
        <end position="402"/>
    </location>
</feature>
<accession>A0A3B1DF19</accession>
<dbReference type="InterPro" id="IPR050616">
    <property type="entry name" value="CPA3_Na-H_Antiporter_A"/>
</dbReference>
<evidence type="ECO:0000256" key="2">
    <source>
        <dbReference type="ARBA" id="ARBA00022692"/>
    </source>
</evidence>
<comment type="subcellular location">
    <subcellularLocation>
        <location evidence="1">Membrane</location>
        <topology evidence="1">Multi-pass membrane protein</topology>
    </subcellularLocation>
</comment>
<dbReference type="GO" id="GO:0016020">
    <property type="term" value="C:membrane"/>
    <property type="evidence" value="ECO:0007669"/>
    <property type="project" value="UniProtKB-SubCell"/>
</dbReference>
<sequence>MELESVKPLLAVMIPFIGGVFIVATRKNKNVREACSLVAGILMFFVVLSMIPAVLDGKTLHYVLFDFWPTVPIGFRVDGLGLLFALVAAFTWILTTLYSIGYMRGLKEHSQTRFYFCFAVTLSATMGAAFSNNWFTLFLFYELITFFTYPLVVHHETKEAWAGGNKYLFYLLATSKLFMAVAMLLTYYYSGSLDFTATGILPADVESTTLMIIFFLYLFGIAKAALMPFSAWLPASMVAPTPVSALLHAVAVVNTGAFCILRVVLNTFGVDLLESLDIGSIAVYLASFTIIMASVYAMSRDNLKERIAYSTVSQLSYMILGGVLLTSSGLTGGILHIANHAIAKITLFFCAGSIYVATKKTHVSQLNGIGRKMPWTMGAFAIATLSMIGVPPSGGFLSKWFLSLGAIEANQVPIVFVLLVSGLLNAIYFLPIVHRAFFKVPDEELTLALAGDKDGVVLGAESSFKEPMFCVIPLCITAGTSILLGIFPDLLLDLTKQVIG</sequence>
<feature type="transmembrane region" description="Helical" evidence="5">
    <location>
        <begin position="277"/>
        <end position="297"/>
    </location>
</feature>
<feature type="transmembrane region" description="Helical" evidence="5">
    <location>
        <begin position="167"/>
        <end position="189"/>
    </location>
</feature>
<dbReference type="EMBL" id="UOGF01000060">
    <property type="protein sequence ID" value="VAX30315.1"/>
    <property type="molecule type" value="Genomic_DNA"/>
</dbReference>
<dbReference type="InterPro" id="IPR001516">
    <property type="entry name" value="Proton_antipo_N"/>
</dbReference>
<feature type="transmembrane region" description="Helical" evidence="5">
    <location>
        <begin position="75"/>
        <end position="100"/>
    </location>
</feature>
<feature type="transmembrane region" description="Helical" evidence="5">
    <location>
        <begin position="468"/>
        <end position="487"/>
    </location>
</feature>
<dbReference type="Pfam" id="PF00361">
    <property type="entry name" value="Proton_antipo_M"/>
    <property type="match status" value="1"/>
</dbReference>
<reference evidence="8" key="1">
    <citation type="submission" date="2018-06" db="EMBL/GenBank/DDBJ databases">
        <authorList>
            <person name="Zhirakovskaya E."/>
        </authorList>
    </citation>
    <scope>NUCLEOTIDE SEQUENCE</scope>
</reference>
<dbReference type="PRINTS" id="PR01434">
    <property type="entry name" value="NADHDHGNASE5"/>
</dbReference>
<keyword evidence="2 5" id="KW-0812">Transmembrane</keyword>
<dbReference type="PANTHER" id="PTHR43373">
    <property type="entry name" value="NA(+)/H(+) ANTIPORTER SUBUNIT"/>
    <property type="match status" value="1"/>
</dbReference>
<keyword evidence="4 5" id="KW-0472">Membrane</keyword>
<dbReference type="PANTHER" id="PTHR43373:SF1">
    <property type="entry name" value="NA(+)_H(+) ANTIPORTER SUBUNIT A"/>
    <property type="match status" value="1"/>
</dbReference>
<feature type="transmembrane region" description="Helical" evidence="5">
    <location>
        <begin position="209"/>
        <end position="233"/>
    </location>
</feature>
<evidence type="ECO:0000256" key="3">
    <source>
        <dbReference type="ARBA" id="ARBA00022989"/>
    </source>
</evidence>
<proteinExistence type="predicted"/>
<evidence type="ECO:0000313" key="8">
    <source>
        <dbReference type="EMBL" id="VAX30315.1"/>
    </source>
</evidence>
<feature type="transmembrane region" description="Helical" evidence="5">
    <location>
        <begin position="414"/>
        <end position="433"/>
    </location>
</feature>
<dbReference type="NCBIfam" id="NF006236">
    <property type="entry name" value="PRK08375.1-1"/>
    <property type="match status" value="1"/>
</dbReference>
<keyword evidence="3 5" id="KW-1133">Transmembrane helix</keyword>
<feature type="transmembrane region" description="Helical" evidence="5">
    <location>
        <begin position="245"/>
        <end position="265"/>
    </location>
</feature>
<evidence type="ECO:0000256" key="1">
    <source>
        <dbReference type="ARBA" id="ARBA00004141"/>
    </source>
</evidence>
<evidence type="ECO:0000256" key="4">
    <source>
        <dbReference type="ARBA" id="ARBA00023136"/>
    </source>
</evidence>
<name>A0A3B1DF19_9ZZZZ</name>
<feature type="transmembrane region" description="Helical" evidence="5">
    <location>
        <begin position="341"/>
        <end position="358"/>
    </location>
</feature>
<organism evidence="8">
    <name type="scientific">hydrothermal vent metagenome</name>
    <dbReference type="NCBI Taxonomy" id="652676"/>
    <lineage>
        <taxon>unclassified sequences</taxon>
        <taxon>metagenomes</taxon>
        <taxon>ecological metagenomes</taxon>
    </lineage>
</organism>
<gene>
    <name evidence="8" type="ORF">MNBD_NITROSPIRAE01-646</name>
</gene>
<evidence type="ECO:0000256" key="5">
    <source>
        <dbReference type="SAM" id="Phobius"/>
    </source>
</evidence>
<evidence type="ECO:0000259" key="7">
    <source>
        <dbReference type="Pfam" id="PF00662"/>
    </source>
</evidence>
<dbReference type="Pfam" id="PF00662">
    <property type="entry name" value="Proton_antipo_N"/>
    <property type="match status" value="1"/>
</dbReference>
<evidence type="ECO:0000259" key="6">
    <source>
        <dbReference type="Pfam" id="PF00361"/>
    </source>
</evidence>